<reference evidence="2 3" key="1">
    <citation type="submission" date="2017-10" db="EMBL/GenBank/DDBJ databases">
        <title>Comparative genomics in systemic dimorphic fungi from Ajellomycetaceae.</title>
        <authorList>
            <person name="Munoz J.F."/>
            <person name="Mcewen J.G."/>
            <person name="Clay O.K."/>
            <person name="Cuomo C.A."/>
        </authorList>
    </citation>
    <scope>NUCLEOTIDE SEQUENCE [LARGE SCALE GENOMIC DNA]</scope>
    <source>
        <strain evidence="2 3">UAMH5409</strain>
    </source>
</reference>
<keyword evidence="3" id="KW-1185">Reference proteome</keyword>
<keyword evidence="1" id="KW-0732">Signal</keyword>
<dbReference type="Proteomes" id="UP000223968">
    <property type="component" value="Unassembled WGS sequence"/>
</dbReference>
<comment type="caution">
    <text evidence="2">The sequence shown here is derived from an EMBL/GenBank/DDBJ whole genome shotgun (WGS) entry which is preliminary data.</text>
</comment>
<dbReference type="AlphaFoldDB" id="A0A2B7XKX0"/>
<evidence type="ECO:0008006" key="4">
    <source>
        <dbReference type="Google" id="ProtNLM"/>
    </source>
</evidence>
<evidence type="ECO:0000313" key="2">
    <source>
        <dbReference type="EMBL" id="PGH09589.1"/>
    </source>
</evidence>
<sequence length="174" mass="19319">MRLSLSVFAALAALAGVCIADDCKIRHSPTRNAIEFLTDSQTGTPEKYYCANTLLDMGTLFLPLPFQSPQPSSYNVLVYRMHCIASHQLRLGIEDLDKLRLLLTSFPPKTEDGYQGYQQSIRKTIEEKYDGQPAKNRPSQSNSLFKCYPNAKVTLVEECEGACQEKGGDGNDSC</sequence>
<organism evidence="2 3">
    <name type="scientific">Helicocarpus griseus UAMH5409</name>
    <dbReference type="NCBI Taxonomy" id="1447875"/>
    <lineage>
        <taxon>Eukaryota</taxon>
        <taxon>Fungi</taxon>
        <taxon>Dikarya</taxon>
        <taxon>Ascomycota</taxon>
        <taxon>Pezizomycotina</taxon>
        <taxon>Eurotiomycetes</taxon>
        <taxon>Eurotiomycetidae</taxon>
        <taxon>Onygenales</taxon>
        <taxon>Ajellomycetaceae</taxon>
        <taxon>Helicocarpus</taxon>
    </lineage>
</organism>
<accession>A0A2B7XKX0</accession>
<feature type="signal peptide" evidence="1">
    <location>
        <begin position="1"/>
        <end position="20"/>
    </location>
</feature>
<evidence type="ECO:0000256" key="1">
    <source>
        <dbReference type="SAM" id="SignalP"/>
    </source>
</evidence>
<gene>
    <name evidence="2" type="ORF">AJ79_05645</name>
</gene>
<evidence type="ECO:0000313" key="3">
    <source>
        <dbReference type="Proteomes" id="UP000223968"/>
    </source>
</evidence>
<name>A0A2B7XKX0_9EURO</name>
<feature type="chain" id="PRO_5013355791" description="Killer toxin Kp4 domain-containing protein" evidence="1">
    <location>
        <begin position="21"/>
        <end position="174"/>
    </location>
</feature>
<dbReference type="EMBL" id="PDNB01000092">
    <property type="protein sequence ID" value="PGH09589.1"/>
    <property type="molecule type" value="Genomic_DNA"/>
</dbReference>
<protein>
    <recommendedName>
        <fullName evidence="4">Killer toxin Kp4 domain-containing protein</fullName>
    </recommendedName>
</protein>
<proteinExistence type="predicted"/>